<dbReference type="Proteomes" id="UP001163321">
    <property type="component" value="Chromosome 13"/>
</dbReference>
<keyword evidence="2" id="KW-1185">Reference proteome</keyword>
<name>A0ACC0WGW9_9STRA</name>
<protein>
    <submittedName>
        <fullName evidence="1">Uncharacterized protein</fullName>
    </submittedName>
</protein>
<reference evidence="1 2" key="1">
    <citation type="journal article" date="2022" name="bioRxiv">
        <title>The genome of the oomycete Peronosclerospora sorghi, a cosmopolitan pathogen of maize and sorghum, is inflated with dispersed pseudogenes.</title>
        <authorList>
            <person name="Fletcher K."/>
            <person name="Martin F."/>
            <person name="Isakeit T."/>
            <person name="Cavanaugh K."/>
            <person name="Magill C."/>
            <person name="Michelmore R."/>
        </authorList>
    </citation>
    <scope>NUCLEOTIDE SEQUENCE [LARGE SCALE GENOMIC DNA]</scope>
    <source>
        <strain evidence="1">P6</strain>
    </source>
</reference>
<proteinExistence type="predicted"/>
<accession>A0ACC0WGW9</accession>
<comment type="caution">
    <text evidence="1">The sequence shown here is derived from an EMBL/GenBank/DDBJ whole genome shotgun (WGS) entry which is preliminary data.</text>
</comment>
<evidence type="ECO:0000313" key="2">
    <source>
        <dbReference type="Proteomes" id="UP001163321"/>
    </source>
</evidence>
<sequence length="218" mass="25021">MTDTQVKQEQRVETPRAAAATTTISDAMRCQYSSKRCDQERTHKKSGGLHKFCAMHREKANRNQMRLDHRRRVLKQQQKELQRQQWAHQMHQLQLPSHHSRRGVHSPSSTVLAAGQTFLDRHRPRLPGALWPPVRIKPVLPLDMNVTMHTSMPLYPRVDVQPLTQQQLTTPSPTLPLFDQLDLDILEAMLFSSDDEQPETMPHCTVSALMCSPSIVNV</sequence>
<gene>
    <name evidence="1" type="ORF">PsorP6_012458</name>
</gene>
<organism evidence="1 2">
    <name type="scientific">Peronosclerospora sorghi</name>
    <dbReference type="NCBI Taxonomy" id="230839"/>
    <lineage>
        <taxon>Eukaryota</taxon>
        <taxon>Sar</taxon>
        <taxon>Stramenopiles</taxon>
        <taxon>Oomycota</taxon>
        <taxon>Peronosporomycetes</taxon>
        <taxon>Peronosporales</taxon>
        <taxon>Peronosporaceae</taxon>
        <taxon>Peronosclerospora</taxon>
    </lineage>
</organism>
<dbReference type="EMBL" id="CM047592">
    <property type="protein sequence ID" value="KAI9917330.1"/>
    <property type="molecule type" value="Genomic_DNA"/>
</dbReference>
<evidence type="ECO:0000313" key="1">
    <source>
        <dbReference type="EMBL" id="KAI9917330.1"/>
    </source>
</evidence>